<protein>
    <submittedName>
        <fullName evidence="1">Uncharacterized protein</fullName>
    </submittedName>
</protein>
<proteinExistence type="predicted"/>
<organism evidence="1 2">
    <name type="scientific">Rhizobium giardinii</name>
    <dbReference type="NCBI Taxonomy" id="56731"/>
    <lineage>
        <taxon>Bacteria</taxon>
        <taxon>Pseudomonadati</taxon>
        <taxon>Pseudomonadota</taxon>
        <taxon>Alphaproteobacteria</taxon>
        <taxon>Hyphomicrobiales</taxon>
        <taxon>Rhizobiaceae</taxon>
        <taxon>Rhizobium/Agrobacterium group</taxon>
        <taxon>Rhizobium</taxon>
    </lineage>
</organism>
<evidence type="ECO:0000313" key="2">
    <source>
        <dbReference type="Proteomes" id="UP000585507"/>
    </source>
</evidence>
<dbReference type="Proteomes" id="UP000585507">
    <property type="component" value="Unassembled WGS sequence"/>
</dbReference>
<dbReference type="EMBL" id="JACHBK010000011">
    <property type="protein sequence ID" value="MBB5537883.1"/>
    <property type="molecule type" value="Genomic_DNA"/>
</dbReference>
<keyword evidence="2" id="KW-1185">Reference proteome</keyword>
<dbReference type="RefSeq" id="WP_026204060.1">
    <property type="nucleotide sequence ID" value="NZ_JACHBK010000011.1"/>
</dbReference>
<name>A0A7W8UEL2_9HYPH</name>
<comment type="caution">
    <text evidence="1">The sequence shown here is derived from an EMBL/GenBank/DDBJ whole genome shotgun (WGS) entry which is preliminary data.</text>
</comment>
<reference evidence="1 2" key="1">
    <citation type="submission" date="2020-08" db="EMBL/GenBank/DDBJ databases">
        <title>Genomic Encyclopedia of Type Strains, Phase IV (KMG-V): Genome sequencing to study the core and pangenomes of soil and plant-associated prokaryotes.</title>
        <authorList>
            <person name="Whitman W."/>
        </authorList>
    </citation>
    <scope>NUCLEOTIDE SEQUENCE [LARGE SCALE GENOMIC DNA]</scope>
    <source>
        <strain evidence="1 2">SEMIA 4084</strain>
    </source>
</reference>
<accession>A0A7W8UEL2</accession>
<sequence>MNNRLPQLHEGHAPITLHQLFRDALEAYDDWVDGGETPTVYFQGMPIVLDVVFDHMRGCTDILPNNMVSAITERLTKPWSSDSPLDEMTFSTAARIMCVLIRKRELRRTGSDINAFIRRFEKLRSDHVDR</sequence>
<gene>
    <name evidence="1" type="ORF">GGD55_004604</name>
</gene>
<dbReference type="AlphaFoldDB" id="A0A7W8UEL2"/>
<evidence type="ECO:0000313" key="1">
    <source>
        <dbReference type="EMBL" id="MBB5537883.1"/>
    </source>
</evidence>